<name>A0ABV0PXK7_9TELE</name>
<comment type="caution">
    <text evidence="1">The sequence shown here is derived from an EMBL/GenBank/DDBJ whole genome shotgun (WGS) entry which is preliminary data.</text>
</comment>
<dbReference type="PANTHER" id="PTHR14435">
    <property type="entry name" value="ZINC FINGER PROTEIN 106"/>
    <property type="match status" value="1"/>
</dbReference>
<dbReference type="EMBL" id="JAHRIO010090812">
    <property type="protein sequence ID" value="MEQ2188239.1"/>
    <property type="molecule type" value="Genomic_DNA"/>
</dbReference>
<dbReference type="SUPFAM" id="SSF50978">
    <property type="entry name" value="WD40 repeat-like"/>
    <property type="match status" value="1"/>
</dbReference>
<keyword evidence="2" id="KW-1185">Reference proteome</keyword>
<evidence type="ECO:0000313" key="1">
    <source>
        <dbReference type="EMBL" id="MEQ2188239.1"/>
    </source>
</evidence>
<accession>A0ABV0PXK7</accession>
<reference evidence="1 2" key="1">
    <citation type="submission" date="2021-06" db="EMBL/GenBank/DDBJ databases">
        <authorList>
            <person name="Palmer J.M."/>
        </authorList>
    </citation>
    <scope>NUCLEOTIDE SEQUENCE [LARGE SCALE GENOMIC DNA]</scope>
    <source>
        <strain evidence="1 2">GA_2019</strain>
        <tissue evidence="1">Muscle</tissue>
    </source>
</reference>
<organism evidence="1 2">
    <name type="scientific">Goodea atripinnis</name>
    <dbReference type="NCBI Taxonomy" id="208336"/>
    <lineage>
        <taxon>Eukaryota</taxon>
        <taxon>Metazoa</taxon>
        <taxon>Chordata</taxon>
        <taxon>Craniata</taxon>
        <taxon>Vertebrata</taxon>
        <taxon>Euteleostomi</taxon>
        <taxon>Actinopterygii</taxon>
        <taxon>Neopterygii</taxon>
        <taxon>Teleostei</taxon>
        <taxon>Neoteleostei</taxon>
        <taxon>Acanthomorphata</taxon>
        <taxon>Ovalentaria</taxon>
        <taxon>Atherinomorphae</taxon>
        <taxon>Cyprinodontiformes</taxon>
        <taxon>Goodeidae</taxon>
        <taxon>Goodea</taxon>
    </lineage>
</organism>
<dbReference type="Gene3D" id="2.130.10.10">
    <property type="entry name" value="YVTN repeat-like/Quinoprotein amine dehydrogenase"/>
    <property type="match status" value="1"/>
</dbReference>
<dbReference type="PANTHER" id="PTHR14435:SF2">
    <property type="entry name" value="ZINC FINGER PROTEIN 106"/>
    <property type="match status" value="1"/>
</dbReference>
<protein>
    <submittedName>
        <fullName evidence="1">Uncharacterized protein</fullName>
    </submittedName>
</protein>
<gene>
    <name evidence="1" type="ORF">GOODEAATRI_012971</name>
</gene>
<dbReference type="InterPro" id="IPR042622">
    <property type="entry name" value="Znf106"/>
</dbReference>
<proteinExistence type="predicted"/>
<evidence type="ECO:0000313" key="2">
    <source>
        <dbReference type="Proteomes" id="UP001476798"/>
    </source>
</evidence>
<dbReference type="InterPro" id="IPR015943">
    <property type="entry name" value="WD40/YVTN_repeat-like_dom_sf"/>
</dbReference>
<sequence>MNFYGMPLLCQPLFLESPRKFQPAVNPTKDADHPAECVEEDEPSLGAFSNHAGPVHGLQIHDGRLYTCSGDNTARAYSLVVCSWNILYVGLASGSVISHDLKEGARRLLLVGSYDSTISVRDAKSGLLLRTLEGHTKTVLCMKVRRTHRFLL</sequence>
<dbReference type="Proteomes" id="UP001476798">
    <property type="component" value="Unassembled WGS sequence"/>
</dbReference>
<dbReference type="InterPro" id="IPR036322">
    <property type="entry name" value="WD40_repeat_dom_sf"/>
</dbReference>